<evidence type="ECO:0000256" key="6">
    <source>
        <dbReference type="ARBA" id="ARBA00022989"/>
    </source>
</evidence>
<comment type="subcellular location">
    <subcellularLocation>
        <location evidence="1">Cell membrane</location>
        <topology evidence="1">Multi-pass membrane protein</topology>
    </subcellularLocation>
</comment>
<dbReference type="PANTHER" id="PTHR33908">
    <property type="entry name" value="MANNOSYLTRANSFERASE YKCB-RELATED"/>
    <property type="match status" value="1"/>
</dbReference>
<keyword evidence="10" id="KW-1185">Reference proteome</keyword>
<feature type="transmembrane region" description="Helical" evidence="8">
    <location>
        <begin position="73"/>
        <end position="91"/>
    </location>
</feature>
<feature type="transmembrane region" description="Helical" evidence="8">
    <location>
        <begin position="43"/>
        <end position="61"/>
    </location>
</feature>
<name>A0ABU3NMQ2_9CHLR</name>
<gene>
    <name evidence="9" type="ORF">QYE77_03115</name>
</gene>
<feature type="transmembrane region" description="Helical" evidence="8">
    <location>
        <begin position="198"/>
        <end position="216"/>
    </location>
</feature>
<evidence type="ECO:0000256" key="7">
    <source>
        <dbReference type="ARBA" id="ARBA00023136"/>
    </source>
</evidence>
<comment type="caution">
    <text evidence="9">The sequence shown here is derived from an EMBL/GenBank/DDBJ whole genome shotgun (WGS) entry which is preliminary data.</text>
</comment>
<feature type="transmembrane region" description="Helical" evidence="8">
    <location>
        <begin position="271"/>
        <end position="293"/>
    </location>
</feature>
<accession>A0ABU3NMQ2</accession>
<feature type="transmembrane region" description="Helical" evidence="8">
    <location>
        <begin position="332"/>
        <end position="349"/>
    </location>
</feature>
<keyword evidence="2" id="KW-1003">Cell membrane</keyword>
<sequence length="520" mass="59246">MSILLKAFLLSQNAFPFNADEAVVGLMARHILQGARPVFFYGQAYMGSLDAWLVALGFRVFGEQIAIIRLVQVLLYAITVLSTILLGWMIWNNWRIGILAGLFLAIPNVNVTLYTTVSLGGYGEALLIGNFIFITLIYILRKMQNSRHVTKSIEGLWVLLGFWVGLGLWVHGITLVYSVPAAVTLFWFSRQRKWGMRWILNLGVGFVLGALPWWYYALIHGWKPLVDELLGSAVAVESGPWLTRVIQHALNLAVLGITVILGFRPPWAVQWLVLPLMPMVLSFWLLVVGDSIWRWRGDKKITPSRLLLMGLVFTLVIGFLFTPFGVDPSGRYFLPLVLPMAYGAARWVYSLRRKLLGIAWAGLVLVYHLWGTLACAAVNPPGITTQFYAPAQIDQRYLVDLVAFLEQTGETRGYSNYWVAYPLAFVSKERLIFSPRLPYHPDLRYTTRDDRYPVYTSMVERSDRVAYITTHNPALDEYLKQAFSRLGVKYQEVKIGDYHVYYRLSRPVHPREIGLGETRY</sequence>
<reference evidence="9 10" key="1">
    <citation type="submission" date="2023-07" db="EMBL/GenBank/DDBJ databases">
        <title>Novel species of Thermanaerothrix with wide hydrolytic capabilities.</title>
        <authorList>
            <person name="Zayulina K.S."/>
            <person name="Podosokorskaya O.A."/>
            <person name="Elcheninov A.G."/>
        </authorList>
    </citation>
    <scope>NUCLEOTIDE SEQUENCE [LARGE SCALE GENOMIC DNA]</scope>
    <source>
        <strain evidence="9 10">4228-RoL</strain>
    </source>
</reference>
<evidence type="ECO:0000256" key="3">
    <source>
        <dbReference type="ARBA" id="ARBA00022676"/>
    </source>
</evidence>
<evidence type="ECO:0000313" key="10">
    <source>
        <dbReference type="Proteomes" id="UP001254165"/>
    </source>
</evidence>
<dbReference type="InterPro" id="IPR050297">
    <property type="entry name" value="LipidA_mod_glycosyltrf_83"/>
</dbReference>
<dbReference type="EMBL" id="JAUHMF010000001">
    <property type="protein sequence ID" value="MDT8897242.1"/>
    <property type="molecule type" value="Genomic_DNA"/>
</dbReference>
<keyword evidence="7 8" id="KW-0472">Membrane</keyword>
<feature type="transmembrane region" description="Helical" evidence="8">
    <location>
        <begin position="305"/>
        <end position="326"/>
    </location>
</feature>
<evidence type="ECO:0000256" key="5">
    <source>
        <dbReference type="ARBA" id="ARBA00022692"/>
    </source>
</evidence>
<dbReference type="PANTHER" id="PTHR33908:SF11">
    <property type="entry name" value="MEMBRANE PROTEIN"/>
    <property type="match status" value="1"/>
</dbReference>
<keyword evidence="4" id="KW-0808">Transferase</keyword>
<evidence type="ECO:0000313" key="9">
    <source>
        <dbReference type="EMBL" id="MDT8897242.1"/>
    </source>
</evidence>
<protein>
    <recommendedName>
        <fullName evidence="11">Glycosyltransferase RgtA/B/C/D-like domain-containing protein</fullName>
    </recommendedName>
</protein>
<feature type="transmembrane region" description="Helical" evidence="8">
    <location>
        <begin position="97"/>
        <end position="115"/>
    </location>
</feature>
<dbReference type="RefSeq" id="WP_315623895.1">
    <property type="nucleotide sequence ID" value="NZ_JAUHMF010000001.1"/>
</dbReference>
<feature type="transmembrane region" description="Helical" evidence="8">
    <location>
        <begin position="356"/>
        <end position="379"/>
    </location>
</feature>
<keyword evidence="3" id="KW-0328">Glycosyltransferase</keyword>
<evidence type="ECO:0000256" key="8">
    <source>
        <dbReference type="SAM" id="Phobius"/>
    </source>
</evidence>
<organism evidence="9 10">
    <name type="scientific">Thermanaerothrix solaris</name>
    <dbReference type="NCBI Taxonomy" id="3058434"/>
    <lineage>
        <taxon>Bacteria</taxon>
        <taxon>Bacillati</taxon>
        <taxon>Chloroflexota</taxon>
        <taxon>Anaerolineae</taxon>
        <taxon>Anaerolineales</taxon>
        <taxon>Anaerolineaceae</taxon>
        <taxon>Thermanaerothrix</taxon>
    </lineage>
</organism>
<keyword evidence="6 8" id="KW-1133">Transmembrane helix</keyword>
<evidence type="ECO:0008006" key="11">
    <source>
        <dbReference type="Google" id="ProtNLM"/>
    </source>
</evidence>
<keyword evidence="5 8" id="KW-0812">Transmembrane</keyword>
<proteinExistence type="predicted"/>
<feature type="transmembrane region" description="Helical" evidence="8">
    <location>
        <begin position="122"/>
        <end position="140"/>
    </location>
</feature>
<evidence type="ECO:0000256" key="2">
    <source>
        <dbReference type="ARBA" id="ARBA00022475"/>
    </source>
</evidence>
<dbReference type="Proteomes" id="UP001254165">
    <property type="component" value="Unassembled WGS sequence"/>
</dbReference>
<evidence type="ECO:0000256" key="1">
    <source>
        <dbReference type="ARBA" id="ARBA00004651"/>
    </source>
</evidence>
<feature type="transmembrane region" description="Helical" evidence="8">
    <location>
        <begin position="160"/>
        <end position="186"/>
    </location>
</feature>
<evidence type="ECO:0000256" key="4">
    <source>
        <dbReference type="ARBA" id="ARBA00022679"/>
    </source>
</evidence>